<dbReference type="InterPro" id="IPR014748">
    <property type="entry name" value="Enoyl-CoA_hydra_C"/>
</dbReference>
<evidence type="ECO:0000256" key="3">
    <source>
        <dbReference type="ARBA" id="ARBA00023709"/>
    </source>
</evidence>
<evidence type="ECO:0000256" key="2">
    <source>
        <dbReference type="ARBA" id="ARBA00023239"/>
    </source>
</evidence>
<name>A0A4R7VZ34_9PSEU</name>
<comment type="caution">
    <text evidence="5">The sequence shown here is derived from an EMBL/GenBank/DDBJ whole genome shotgun (WGS) entry which is preliminary data.</text>
</comment>
<evidence type="ECO:0000313" key="5">
    <source>
        <dbReference type="EMBL" id="TDV54928.1"/>
    </source>
</evidence>
<dbReference type="Gene3D" id="3.90.226.10">
    <property type="entry name" value="2-enoyl-CoA Hydratase, Chain A, domain 1"/>
    <property type="match status" value="1"/>
</dbReference>
<evidence type="ECO:0000256" key="1">
    <source>
        <dbReference type="ARBA" id="ARBA00005254"/>
    </source>
</evidence>
<evidence type="ECO:0000313" key="6">
    <source>
        <dbReference type="Proteomes" id="UP000294927"/>
    </source>
</evidence>
<dbReference type="InterPro" id="IPR029045">
    <property type="entry name" value="ClpP/crotonase-like_dom_sf"/>
</dbReference>
<dbReference type="NCBIfam" id="NF004796">
    <property type="entry name" value="PRK06144.1"/>
    <property type="match status" value="1"/>
</dbReference>
<dbReference type="GO" id="GO:0006635">
    <property type="term" value="P:fatty acid beta-oxidation"/>
    <property type="evidence" value="ECO:0007669"/>
    <property type="project" value="TreeGrafter"/>
</dbReference>
<dbReference type="Proteomes" id="UP000294927">
    <property type="component" value="Unassembled WGS sequence"/>
</dbReference>
<accession>A0A4R7VZ34</accession>
<dbReference type="AlphaFoldDB" id="A0A4R7VZ34"/>
<organism evidence="5 6">
    <name type="scientific">Actinophytocola oryzae</name>
    <dbReference type="NCBI Taxonomy" id="502181"/>
    <lineage>
        <taxon>Bacteria</taxon>
        <taxon>Bacillati</taxon>
        <taxon>Actinomycetota</taxon>
        <taxon>Actinomycetes</taxon>
        <taxon>Pseudonocardiales</taxon>
        <taxon>Pseudonocardiaceae</taxon>
    </lineage>
</organism>
<dbReference type="EMBL" id="SOCP01000003">
    <property type="protein sequence ID" value="TDV54928.1"/>
    <property type="molecule type" value="Genomic_DNA"/>
</dbReference>
<keyword evidence="2" id="KW-0456">Lyase</keyword>
<dbReference type="RefSeq" id="WP_243866301.1">
    <property type="nucleotide sequence ID" value="NZ_SOCP01000003.1"/>
</dbReference>
<comment type="similarity">
    <text evidence="1">Belongs to the enoyl-CoA hydratase/isomerase family.</text>
</comment>
<evidence type="ECO:0000256" key="4">
    <source>
        <dbReference type="ARBA" id="ARBA00023717"/>
    </source>
</evidence>
<reference evidence="5 6" key="1">
    <citation type="submission" date="2019-03" db="EMBL/GenBank/DDBJ databases">
        <title>Genomic Encyclopedia of Archaeal and Bacterial Type Strains, Phase II (KMG-II): from individual species to whole genera.</title>
        <authorList>
            <person name="Goeker M."/>
        </authorList>
    </citation>
    <scope>NUCLEOTIDE SEQUENCE [LARGE SCALE GENOMIC DNA]</scope>
    <source>
        <strain evidence="5 6">DSM 45499</strain>
    </source>
</reference>
<dbReference type="Pfam" id="PF00378">
    <property type="entry name" value="ECH_1"/>
    <property type="match status" value="1"/>
</dbReference>
<dbReference type="PANTHER" id="PTHR11941:SF54">
    <property type="entry name" value="ENOYL-COA HYDRATASE, MITOCHONDRIAL"/>
    <property type="match status" value="1"/>
</dbReference>
<sequence>MNLIMKIDGPVATATINRPDARNAMTMAMYDSLAEFCAWVDDSAEVRVAVLKGAGSKAFVSGTDINHFRGFESAEDGVRYEKHIESVLARLEQVTVPTIAVVDGYATGGGLSMAAACDLRICDRNAKFGLPIARTLGNCVSMATYARLVRLIGAARTLHLVYTAGFVDGEQALAVGLASELVDDADARVAELCEQLAGHAPLTMRASKIALGRLRDRELPPDEDLIRLCYGSEDFAEGVNAFLDKRKPRWQGR</sequence>
<dbReference type="InterPro" id="IPR001753">
    <property type="entry name" value="Enoyl-CoA_hydra/iso"/>
</dbReference>
<dbReference type="CDD" id="cd06558">
    <property type="entry name" value="crotonase-like"/>
    <property type="match status" value="1"/>
</dbReference>
<protein>
    <submittedName>
        <fullName evidence="5">Enoyl-CoA hydratase/carnithine racemase</fullName>
    </submittedName>
</protein>
<gene>
    <name evidence="5" type="ORF">CLV71_103169</name>
</gene>
<dbReference type="SUPFAM" id="SSF52096">
    <property type="entry name" value="ClpP/crotonase"/>
    <property type="match status" value="1"/>
</dbReference>
<comment type="catalytic activity">
    <reaction evidence="3">
        <text>a (3S)-3-hydroxyacyl-CoA = a (2E)-enoyl-CoA + H2O</text>
        <dbReference type="Rhea" id="RHEA:16105"/>
        <dbReference type="ChEBI" id="CHEBI:15377"/>
        <dbReference type="ChEBI" id="CHEBI:57318"/>
        <dbReference type="ChEBI" id="CHEBI:58856"/>
        <dbReference type="EC" id="4.2.1.17"/>
    </reaction>
</comment>
<dbReference type="Gene3D" id="1.10.12.10">
    <property type="entry name" value="Lyase 2-enoyl-coa Hydratase, Chain A, domain 2"/>
    <property type="match status" value="1"/>
</dbReference>
<comment type="catalytic activity">
    <reaction evidence="4">
        <text>a 4-saturated-(3S)-3-hydroxyacyl-CoA = a (3E)-enoyl-CoA + H2O</text>
        <dbReference type="Rhea" id="RHEA:20724"/>
        <dbReference type="ChEBI" id="CHEBI:15377"/>
        <dbReference type="ChEBI" id="CHEBI:58521"/>
        <dbReference type="ChEBI" id="CHEBI:137480"/>
        <dbReference type="EC" id="4.2.1.17"/>
    </reaction>
</comment>
<dbReference type="GO" id="GO:0004300">
    <property type="term" value="F:enoyl-CoA hydratase activity"/>
    <property type="evidence" value="ECO:0007669"/>
    <property type="project" value="UniProtKB-EC"/>
</dbReference>
<proteinExistence type="inferred from homology"/>
<dbReference type="PANTHER" id="PTHR11941">
    <property type="entry name" value="ENOYL-COA HYDRATASE-RELATED"/>
    <property type="match status" value="1"/>
</dbReference>
<keyword evidence="6" id="KW-1185">Reference proteome</keyword>